<dbReference type="InterPro" id="IPR003812">
    <property type="entry name" value="Fido"/>
</dbReference>
<keyword evidence="3" id="KW-1185">Reference proteome</keyword>
<dbReference type="AlphaFoldDB" id="A0A2T5PKF6"/>
<reference evidence="2 3" key="1">
    <citation type="submission" date="2018-04" db="EMBL/GenBank/DDBJ databases">
        <title>Pseudomonas sp. nov., isolated from mangrove soil.</title>
        <authorList>
            <person name="Chen C."/>
        </authorList>
    </citation>
    <scope>NUCLEOTIDE SEQUENCE [LARGE SCALE GENOMIC DNA]</scope>
    <source>
        <strain evidence="2 3">JCM 14246</strain>
    </source>
</reference>
<dbReference type="PANTHER" id="PTHR35810:SF1">
    <property type="entry name" value="CYTOPLASMIC PROTEIN"/>
    <property type="match status" value="1"/>
</dbReference>
<dbReference type="PANTHER" id="PTHR35810">
    <property type="entry name" value="CYTOPLASMIC PROTEIN-RELATED"/>
    <property type="match status" value="1"/>
</dbReference>
<name>A0A2T5PKF6_ECTOL</name>
<evidence type="ECO:0000313" key="2">
    <source>
        <dbReference type="EMBL" id="PTU78223.1"/>
    </source>
</evidence>
<dbReference type="Pfam" id="PF02661">
    <property type="entry name" value="Fic"/>
    <property type="match status" value="1"/>
</dbReference>
<evidence type="ECO:0000313" key="3">
    <source>
        <dbReference type="Proteomes" id="UP000244052"/>
    </source>
</evidence>
<dbReference type="Proteomes" id="UP000244052">
    <property type="component" value="Unassembled WGS sequence"/>
</dbReference>
<accession>A0A2T5PKF6</accession>
<feature type="domain" description="Fido" evidence="1">
    <location>
        <begin position="205"/>
        <end position="335"/>
    </location>
</feature>
<sequence length="355" mass="39807">MADSKEAPDLPATSQQVQIFTSADGQAQLQVALEHDTLWLSQAQMGELFDTTPENVLMHLKKIFNDGELAEQATTKDFLVVRQEGARQVRRRIKHYSLDAIISVGYRVSSRRATQFRQWATRVLQAHLVEGYTLNQRRLAERGIEFEQAVSLLSRTLANQQLVNEQGRAVLQVIGDYARSWSLLQGFDEQSLQEQNARQTDMRALALDDVLAAIAQLKATLMAKGEATELFGQLRGEGLASAIATIEQGFGDDWFYPNVASRAAHLLYFVIKNHPLADGNKRSGSFLFLWYLQLNQHLLARSVEQLINDNTLVALALLVAESLPEQKELMVRLVEHFVLLKQPLTETAGTLPGKE</sequence>
<gene>
    <name evidence="2" type="ORF">DBO86_15330</name>
</gene>
<organism evidence="2 3">
    <name type="scientific">Ectopseudomonas oleovorans</name>
    <name type="common">Pseudomonas oleovorans</name>
    <dbReference type="NCBI Taxonomy" id="301"/>
    <lineage>
        <taxon>Bacteria</taxon>
        <taxon>Pseudomonadati</taxon>
        <taxon>Pseudomonadota</taxon>
        <taxon>Gammaproteobacteria</taxon>
        <taxon>Pseudomonadales</taxon>
        <taxon>Pseudomonadaceae</taxon>
        <taxon>Ectopseudomonas</taxon>
    </lineage>
</organism>
<protein>
    <recommendedName>
        <fullName evidence="1">Fido domain-containing protein</fullName>
    </recommendedName>
</protein>
<dbReference type="EMBL" id="QASO01000093">
    <property type="protein sequence ID" value="PTU78223.1"/>
    <property type="molecule type" value="Genomic_DNA"/>
</dbReference>
<dbReference type="InterPro" id="IPR036597">
    <property type="entry name" value="Fido-like_dom_sf"/>
</dbReference>
<comment type="caution">
    <text evidence="2">The sequence shown here is derived from an EMBL/GenBank/DDBJ whole genome shotgun (WGS) entry which is preliminary data.</text>
</comment>
<dbReference type="Pfam" id="PF13310">
    <property type="entry name" value="Virulence_RhuM"/>
    <property type="match status" value="1"/>
</dbReference>
<dbReference type="InterPro" id="IPR053737">
    <property type="entry name" value="Type_II_TA_Toxin"/>
</dbReference>
<dbReference type="Gene3D" id="1.20.120.1870">
    <property type="entry name" value="Fic/DOC protein, Fido domain"/>
    <property type="match status" value="1"/>
</dbReference>
<dbReference type="PROSITE" id="PS51459">
    <property type="entry name" value="FIDO"/>
    <property type="match status" value="1"/>
</dbReference>
<dbReference type="InterPro" id="IPR011204">
    <property type="entry name" value="Virulence_RhuM-like"/>
</dbReference>
<dbReference type="SUPFAM" id="SSF140931">
    <property type="entry name" value="Fic-like"/>
    <property type="match status" value="1"/>
</dbReference>
<evidence type="ECO:0000259" key="1">
    <source>
        <dbReference type="PROSITE" id="PS51459"/>
    </source>
</evidence>
<proteinExistence type="predicted"/>
<dbReference type="RefSeq" id="WP_108234125.1">
    <property type="nucleotide sequence ID" value="NZ_QASO01000093.1"/>
</dbReference>